<dbReference type="Gene3D" id="3.20.20.140">
    <property type="entry name" value="Metal-dependent hydrolases"/>
    <property type="match status" value="1"/>
</dbReference>
<organism evidence="2 3">
    <name type="scientific">Kineococcus gynurae</name>
    <dbReference type="NCBI Taxonomy" id="452979"/>
    <lineage>
        <taxon>Bacteria</taxon>
        <taxon>Bacillati</taxon>
        <taxon>Actinomycetota</taxon>
        <taxon>Actinomycetes</taxon>
        <taxon>Kineosporiales</taxon>
        <taxon>Kineosporiaceae</taxon>
        <taxon>Kineococcus</taxon>
    </lineage>
</organism>
<keyword evidence="2" id="KW-0378">Hydrolase</keyword>
<dbReference type="InterPro" id="IPR033932">
    <property type="entry name" value="YtcJ-like"/>
</dbReference>
<gene>
    <name evidence="2" type="ORF">ACFFVI_00670</name>
</gene>
<dbReference type="PANTHER" id="PTHR22642:SF2">
    <property type="entry name" value="PROTEIN LONG AFTER FAR-RED 3"/>
    <property type="match status" value="1"/>
</dbReference>
<evidence type="ECO:0000259" key="1">
    <source>
        <dbReference type="Pfam" id="PF07969"/>
    </source>
</evidence>
<name>A0ABV5LN20_9ACTN</name>
<dbReference type="EMBL" id="JBHMDM010000001">
    <property type="protein sequence ID" value="MFB9375471.1"/>
    <property type="molecule type" value="Genomic_DNA"/>
</dbReference>
<dbReference type="CDD" id="cd01300">
    <property type="entry name" value="YtcJ_like"/>
    <property type="match status" value="1"/>
</dbReference>
<evidence type="ECO:0000313" key="2">
    <source>
        <dbReference type="EMBL" id="MFB9375471.1"/>
    </source>
</evidence>
<dbReference type="InterPro" id="IPR011059">
    <property type="entry name" value="Metal-dep_hydrolase_composite"/>
</dbReference>
<sequence>MTSRPTLVLAADTIHTLDPECPRASAVALRDGLVLAVGERADIPDWTGPGSEVLDLGAATITPGLVDGHSHPVMGLDLTVGLDLSGVATPAELRSVLARAVSGLGRGDWVRGWGLDPNCFEGAPITAAPVVEAVGPDVPVFLNLFDAHSALASPAALARAGVHGARPFASGASIVCDADGVPTGHLLEMEAVNVVAAALPAESRPERRARLRDLLRAMASTGLTAGNAMDFEKDSHDLVRDLDAAGELPMRWRFAPFVSPGVSLAHLAGVVEQQRLGGRRWSVDGAKFMIDGTIDGGTAWLDEADTHGESTTPFWPDPAEYRAAVAELSAHGVPVVTHAIGDAGIRYVLDTLASTPRGRVPHRIEHLETMPSDLVARFRALDVTASMQPTHCTHYTRADQTDNWSQRLGRERAERAFRCGDLVRAGARLVLGSDWPIAPYDPRRIVADAQTRRRSGTSDEPVLPGQAVSAADALAGYTHRAALAAGLGGVAGQLRPGLRADLTAYALDPLLVDPDEFAEAPCLLTVVDSEIVHRDGITDPTQLVGSHA</sequence>
<feature type="domain" description="Amidohydrolase 3" evidence="1">
    <location>
        <begin position="52"/>
        <end position="533"/>
    </location>
</feature>
<evidence type="ECO:0000313" key="3">
    <source>
        <dbReference type="Proteomes" id="UP001589748"/>
    </source>
</evidence>
<accession>A0ABV5LN20</accession>
<dbReference type="InterPro" id="IPR032466">
    <property type="entry name" value="Metal_Hydrolase"/>
</dbReference>
<dbReference type="PANTHER" id="PTHR22642">
    <property type="entry name" value="IMIDAZOLONEPROPIONASE"/>
    <property type="match status" value="1"/>
</dbReference>
<dbReference type="Gene3D" id="3.10.310.70">
    <property type="match status" value="1"/>
</dbReference>
<dbReference type="Gene3D" id="2.30.40.10">
    <property type="entry name" value="Urease, subunit C, domain 1"/>
    <property type="match status" value="1"/>
</dbReference>
<protein>
    <submittedName>
        <fullName evidence="2">Amidohydrolase</fullName>
        <ecNumber evidence="2">3.5.-.-</ecNumber>
    </submittedName>
</protein>
<dbReference type="RefSeq" id="WP_380136268.1">
    <property type="nucleotide sequence ID" value="NZ_JBHLUI010000006.1"/>
</dbReference>
<dbReference type="SUPFAM" id="SSF51338">
    <property type="entry name" value="Composite domain of metallo-dependent hydrolases"/>
    <property type="match status" value="1"/>
</dbReference>
<comment type="caution">
    <text evidence="2">The sequence shown here is derived from an EMBL/GenBank/DDBJ whole genome shotgun (WGS) entry which is preliminary data.</text>
</comment>
<dbReference type="Pfam" id="PF07969">
    <property type="entry name" value="Amidohydro_3"/>
    <property type="match status" value="1"/>
</dbReference>
<dbReference type="Proteomes" id="UP001589748">
    <property type="component" value="Unassembled WGS sequence"/>
</dbReference>
<proteinExistence type="predicted"/>
<reference evidence="2 3" key="1">
    <citation type="submission" date="2024-09" db="EMBL/GenBank/DDBJ databases">
        <authorList>
            <person name="Sun Q."/>
            <person name="Mori K."/>
        </authorList>
    </citation>
    <scope>NUCLEOTIDE SEQUENCE [LARGE SCALE GENOMIC DNA]</scope>
    <source>
        <strain evidence="2 3">TISTR 1856</strain>
    </source>
</reference>
<keyword evidence="3" id="KW-1185">Reference proteome</keyword>
<dbReference type="GO" id="GO:0016787">
    <property type="term" value="F:hydrolase activity"/>
    <property type="evidence" value="ECO:0007669"/>
    <property type="project" value="UniProtKB-KW"/>
</dbReference>
<dbReference type="SUPFAM" id="SSF51556">
    <property type="entry name" value="Metallo-dependent hydrolases"/>
    <property type="match status" value="1"/>
</dbReference>
<dbReference type="InterPro" id="IPR013108">
    <property type="entry name" value="Amidohydro_3"/>
</dbReference>
<dbReference type="EC" id="3.5.-.-" evidence="2"/>